<dbReference type="InterPro" id="IPR014710">
    <property type="entry name" value="RmlC-like_jellyroll"/>
</dbReference>
<keyword evidence="2" id="KW-0238">DNA-binding</keyword>
<dbReference type="GO" id="GO:0043565">
    <property type="term" value="F:sequence-specific DNA binding"/>
    <property type="evidence" value="ECO:0007669"/>
    <property type="project" value="InterPro"/>
</dbReference>
<proteinExistence type="predicted"/>
<dbReference type="InterPro" id="IPR011051">
    <property type="entry name" value="RmlC_Cupin_sf"/>
</dbReference>
<evidence type="ECO:0000256" key="1">
    <source>
        <dbReference type="ARBA" id="ARBA00023015"/>
    </source>
</evidence>
<gene>
    <name evidence="5" type="ORF">EZ437_16230</name>
</gene>
<dbReference type="Gene3D" id="2.60.120.10">
    <property type="entry name" value="Jelly Rolls"/>
    <property type="match status" value="1"/>
</dbReference>
<accession>A0A4R0NHU6</accession>
<dbReference type="PANTHER" id="PTHR43280">
    <property type="entry name" value="ARAC-FAMILY TRANSCRIPTIONAL REGULATOR"/>
    <property type="match status" value="1"/>
</dbReference>
<keyword evidence="1" id="KW-0805">Transcription regulation</keyword>
<dbReference type="InterPro" id="IPR018062">
    <property type="entry name" value="HTH_AraC-typ_CS"/>
</dbReference>
<dbReference type="SUPFAM" id="SSF51182">
    <property type="entry name" value="RmlC-like cupins"/>
    <property type="match status" value="1"/>
</dbReference>
<evidence type="ECO:0000256" key="3">
    <source>
        <dbReference type="ARBA" id="ARBA00023163"/>
    </source>
</evidence>
<dbReference type="EMBL" id="SJSL01000005">
    <property type="protein sequence ID" value="TCC99788.1"/>
    <property type="molecule type" value="Genomic_DNA"/>
</dbReference>
<dbReference type="SMART" id="SM00342">
    <property type="entry name" value="HTH_ARAC"/>
    <property type="match status" value="1"/>
</dbReference>
<dbReference type="InterPro" id="IPR018060">
    <property type="entry name" value="HTH_AraC"/>
</dbReference>
<dbReference type="InterPro" id="IPR009057">
    <property type="entry name" value="Homeodomain-like_sf"/>
</dbReference>
<dbReference type="RefSeq" id="WP_131597124.1">
    <property type="nucleotide sequence ID" value="NZ_SJSL01000005.1"/>
</dbReference>
<dbReference type="Pfam" id="PF12833">
    <property type="entry name" value="HTH_18"/>
    <property type="match status" value="1"/>
</dbReference>
<dbReference type="OrthoDB" id="9787988at2"/>
<keyword evidence="3" id="KW-0804">Transcription</keyword>
<feature type="domain" description="HTH araC/xylS-type" evidence="4">
    <location>
        <begin position="187"/>
        <end position="285"/>
    </location>
</feature>
<dbReference type="CDD" id="cd06976">
    <property type="entry name" value="cupin_MtlR-like_N"/>
    <property type="match status" value="1"/>
</dbReference>
<dbReference type="GO" id="GO:0003700">
    <property type="term" value="F:DNA-binding transcription factor activity"/>
    <property type="evidence" value="ECO:0007669"/>
    <property type="project" value="InterPro"/>
</dbReference>
<dbReference type="Proteomes" id="UP000293347">
    <property type="component" value="Unassembled WGS sequence"/>
</dbReference>
<reference evidence="5 6" key="1">
    <citation type="submission" date="2019-02" db="EMBL/GenBank/DDBJ databases">
        <title>Pedobacter sp. RP-1-14 sp. nov., isolated from Arctic soil.</title>
        <authorList>
            <person name="Dahal R.H."/>
        </authorList>
    </citation>
    <scope>NUCLEOTIDE SEQUENCE [LARGE SCALE GENOMIC DNA]</scope>
    <source>
        <strain evidence="5 6">RP-1-14</strain>
    </source>
</reference>
<protein>
    <submittedName>
        <fullName evidence="5">AraC family transcriptional regulator</fullName>
    </submittedName>
</protein>
<evidence type="ECO:0000256" key="2">
    <source>
        <dbReference type="ARBA" id="ARBA00023125"/>
    </source>
</evidence>
<evidence type="ECO:0000259" key="4">
    <source>
        <dbReference type="PROSITE" id="PS01124"/>
    </source>
</evidence>
<sequence>MKPLHLKIANSADQSFSVRKDMIPNINNRWHYHTEIELICFHKGSGTQFVGDNIKRFAPGDIVLVGRDLPHYWRYDAAYLADESSLEPYSTVIHFFDNFLGERFLFLPEFKSVRNILEKAKRGILIRGQHAVGIATRIEQIYQHSGSAKIIALLECLVSISALPQVALLSSIGFKHDFKEIESERMNNIYNFALNNFKRKIQLEEISEVADLVPNSFCRYFKTRTGKTFSRFLIDIRIGYACKLILENKLDIKQVCYESGYNNFTCFHKNFKLITGKTPKLYQESHMIR</sequence>
<dbReference type="SUPFAM" id="SSF46689">
    <property type="entry name" value="Homeodomain-like"/>
    <property type="match status" value="1"/>
</dbReference>
<dbReference type="PROSITE" id="PS00041">
    <property type="entry name" value="HTH_ARAC_FAMILY_1"/>
    <property type="match status" value="1"/>
</dbReference>
<dbReference type="AlphaFoldDB" id="A0A4R0NHU6"/>
<dbReference type="PANTHER" id="PTHR43280:SF34">
    <property type="entry name" value="ARAC-FAMILY TRANSCRIPTIONAL REGULATOR"/>
    <property type="match status" value="1"/>
</dbReference>
<evidence type="ECO:0000313" key="6">
    <source>
        <dbReference type="Proteomes" id="UP000293347"/>
    </source>
</evidence>
<comment type="caution">
    <text evidence="5">The sequence shown here is derived from an EMBL/GenBank/DDBJ whole genome shotgun (WGS) entry which is preliminary data.</text>
</comment>
<keyword evidence="6" id="KW-1185">Reference proteome</keyword>
<dbReference type="PROSITE" id="PS01124">
    <property type="entry name" value="HTH_ARAC_FAMILY_2"/>
    <property type="match status" value="1"/>
</dbReference>
<evidence type="ECO:0000313" key="5">
    <source>
        <dbReference type="EMBL" id="TCC99788.1"/>
    </source>
</evidence>
<name>A0A4R0NHU6_9SPHI</name>
<dbReference type="Gene3D" id="1.10.10.60">
    <property type="entry name" value="Homeodomain-like"/>
    <property type="match status" value="2"/>
</dbReference>
<organism evidence="5 6">
    <name type="scientific">Pedobacter psychroterrae</name>
    <dbReference type="NCBI Taxonomy" id="2530453"/>
    <lineage>
        <taxon>Bacteria</taxon>
        <taxon>Pseudomonadati</taxon>
        <taxon>Bacteroidota</taxon>
        <taxon>Sphingobacteriia</taxon>
        <taxon>Sphingobacteriales</taxon>
        <taxon>Sphingobacteriaceae</taxon>
        <taxon>Pedobacter</taxon>
    </lineage>
</organism>